<keyword evidence="6" id="KW-1015">Disulfide bond</keyword>
<dbReference type="InterPro" id="IPR013128">
    <property type="entry name" value="Peptidase_C1A"/>
</dbReference>
<dbReference type="SMART" id="SM00645">
    <property type="entry name" value="Pept_C1"/>
    <property type="match status" value="1"/>
</dbReference>
<keyword evidence="2" id="KW-0645">Protease</keyword>
<evidence type="ECO:0000256" key="2">
    <source>
        <dbReference type="ARBA" id="ARBA00022670"/>
    </source>
</evidence>
<evidence type="ECO:0000259" key="8">
    <source>
        <dbReference type="SMART" id="SM00645"/>
    </source>
</evidence>
<keyword evidence="3" id="KW-0378">Hydrolase</keyword>
<dbReference type="GeneID" id="105269885"/>
<dbReference type="CDD" id="cd02248">
    <property type="entry name" value="Peptidase_C1A"/>
    <property type="match status" value="1"/>
</dbReference>
<keyword evidence="7" id="KW-0732">Signal</keyword>
<dbReference type="SMART" id="SM00848">
    <property type="entry name" value="Inhibitor_I29"/>
    <property type="match status" value="1"/>
</dbReference>
<evidence type="ECO:0000256" key="6">
    <source>
        <dbReference type="ARBA" id="ARBA00023157"/>
    </source>
</evidence>
<dbReference type="PRINTS" id="PR00705">
    <property type="entry name" value="PAPAIN"/>
</dbReference>
<evidence type="ECO:0000256" key="3">
    <source>
        <dbReference type="ARBA" id="ARBA00022801"/>
    </source>
</evidence>
<dbReference type="GO" id="GO:0006508">
    <property type="term" value="P:proteolysis"/>
    <property type="evidence" value="ECO:0007669"/>
    <property type="project" value="UniProtKB-KW"/>
</dbReference>
<dbReference type="InterPro" id="IPR025660">
    <property type="entry name" value="Pept_his_AS"/>
</dbReference>
<dbReference type="InterPro" id="IPR039417">
    <property type="entry name" value="Peptidase_C1A_papain-like"/>
</dbReference>
<dbReference type="GO" id="GO:0008234">
    <property type="term" value="F:cysteine-type peptidase activity"/>
    <property type="evidence" value="ECO:0007669"/>
    <property type="project" value="UniProtKB-KW"/>
</dbReference>
<dbReference type="PROSITE" id="PS00139">
    <property type="entry name" value="THIOL_PROTEASE_CYS"/>
    <property type="match status" value="1"/>
</dbReference>
<comment type="similarity">
    <text evidence="1">Belongs to the peptidase C1 family.</text>
</comment>
<evidence type="ECO:0000256" key="5">
    <source>
        <dbReference type="ARBA" id="ARBA00023145"/>
    </source>
</evidence>
<dbReference type="Gene3D" id="3.90.70.10">
    <property type="entry name" value="Cysteine proteinases"/>
    <property type="match status" value="1"/>
</dbReference>
<feature type="domain" description="Peptidase C1A papain C-terminal" evidence="8">
    <location>
        <begin position="138"/>
        <end position="353"/>
    </location>
</feature>
<evidence type="ECO:0000313" key="11">
    <source>
        <dbReference type="RefSeq" id="XP_011308766.1"/>
    </source>
</evidence>
<organism evidence="10 11">
    <name type="scientific">Fopius arisanus</name>
    <dbReference type="NCBI Taxonomy" id="64838"/>
    <lineage>
        <taxon>Eukaryota</taxon>
        <taxon>Metazoa</taxon>
        <taxon>Ecdysozoa</taxon>
        <taxon>Arthropoda</taxon>
        <taxon>Hexapoda</taxon>
        <taxon>Insecta</taxon>
        <taxon>Pterygota</taxon>
        <taxon>Neoptera</taxon>
        <taxon>Endopterygota</taxon>
        <taxon>Hymenoptera</taxon>
        <taxon>Apocrita</taxon>
        <taxon>Ichneumonoidea</taxon>
        <taxon>Braconidae</taxon>
        <taxon>Opiinae</taxon>
        <taxon>Fopius</taxon>
    </lineage>
</organism>
<proteinExistence type="inferred from homology"/>
<dbReference type="KEGG" id="fas:105269885"/>
<dbReference type="Pfam" id="PF08246">
    <property type="entry name" value="Inhibitor_I29"/>
    <property type="match status" value="1"/>
</dbReference>
<evidence type="ECO:0000256" key="4">
    <source>
        <dbReference type="ARBA" id="ARBA00022807"/>
    </source>
</evidence>
<dbReference type="Proteomes" id="UP000694866">
    <property type="component" value="Unplaced"/>
</dbReference>
<reference evidence="11" key="1">
    <citation type="submission" date="2025-08" db="UniProtKB">
        <authorList>
            <consortium name="RefSeq"/>
        </authorList>
    </citation>
    <scope>IDENTIFICATION</scope>
    <source>
        <strain evidence="11">USDA-PBARC FA_bdor</strain>
        <tissue evidence="11">Whole organism</tissue>
    </source>
</reference>
<protein>
    <submittedName>
        <fullName evidence="11">Cathepsin O-like</fullName>
    </submittedName>
</protein>
<dbReference type="PROSITE" id="PS00639">
    <property type="entry name" value="THIOL_PROTEASE_HIS"/>
    <property type="match status" value="1"/>
</dbReference>
<dbReference type="InterPro" id="IPR013201">
    <property type="entry name" value="Prot_inhib_I29"/>
</dbReference>
<evidence type="ECO:0000313" key="10">
    <source>
        <dbReference type="Proteomes" id="UP000694866"/>
    </source>
</evidence>
<dbReference type="InterPro" id="IPR000169">
    <property type="entry name" value="Pept_cys_AS"/>
</dbReference>
<dbReference type="RefSeq" id="XP_011308766.1">
    <property type="nucleotide sequence ID" value="XM_011310464.1"/>
</dbReference>
<dbReference type="AlphaFoldDB" id="A0A9R1TGT0"/>
<dbReference type="SUPFAM" id="SSF54001">
    <property type="entry name" value="Cysteine proteinases"/>
    <property type="match status" value="1"/>
</dbReference>
<dbReference type="PANTHER" id="PTHR12411">
    <property type="entry name" value="CYSTEINE PROTEASE FAMILY C1-RELATED"/>
    <property type="match status" value="1"/>
</dbReference>
<feature type="signal peptide" evidence="7">
    <location>
        <begin position="1"/>
        <end position="19"/>
    </location>
</feature>
<evidence type="ECO:0000256" key="1">
    <source>
        <dbReference type="ARBA" id="ARBA00008455"/>
    </source>
</evidence>
<dbReference type="Pfam" id="PF00112">
    <property type="entry name" value="Peptidase_C1"/>
    <property type="match status" value="1"/>
</dbReference>
<gene>
    <name evidence="11" type="primary">LOC105269885</name>
</gene>
<keyword evidence="4" id="KW-0788">Thiol protease</keyword>
<accession>A0A9R1TGT0</accession>
<dbReference type="InterPro" id="IPR038765">
    <property type="entry name" value="Papain-like_cys_pep_sf"/>
</dbReference>
<dbReference type="InterPro" id="IPR000668">
    <property type="entry name" value="Peptidase_C1A_C"/>
</dbReference>
<feature type="domain" description="Cathepsin propeptide inhibitor" evidence="9">
    <location>
        <begin position="36"/>
        <end position="96"/>
    </location>
</feature>
<evidence type="ECO:0000256" key="7">
    <source>
        <dbReference type="SAM" id="SignalP"/>
    </source>
</evidence>
<keyword evidence="5" id="KW-0865">Zymogen</keyword>
<feature type="chain" id="PRO_5040423042" evidence="7">
    <location>
        <begin position="20"/>
        <end position="356"/>
    </location>
</feature>
<name>A0A9R1TGT0_9HYME</name>
<keyword evidence="10" id="KW-1185">Reference proteome</keyword>
<dbReference type="OrthoDB" id="498368at2759"/>
<sequence length="356" mass="39854">MEWKTVALALLVISLGFLAIPIRVPPDTSTEDVNLFKTYVSYYNKSYRHNPDEYERKFKGFQRSLRQIERMNRLRSTQQSAYYGLTEFSDLSEEEFLRLTLRPDLSSRGERHKNDRHHHRQHRTPGEHLNRIKRLIKIPTKNDWRTKHVVTPVRAQGSCGACWAYTAVECIESMVAIKNGTLRSFSVQEMIDCARNGNLGCNGGDICSLLSWLDDYGVPILAESAYPVTGTSGTCLLDRSKTSTVRVAGFTCDSYVGSEEELIATLVNHGPVAAAVNALTWQNYLGGIIQFHCDGAFSMLNHAVQIVGYDNSGPIPFYIVRNSWGPLFGDKGYLYIAIGSNICGIANQVAAVDVIF</sequence>
<evidence type="ECO:0000259" key="9">
    <source>
        <dbReference type="SMART" id="SM00848"/>
    </source>
</evidence>